<comment type="pathway">
    <text evidence="1">Porphyrin-containing compound metabolism; siroheme biosynthesis; sirohydrochlorin from precorrin-2: step 1/1.</text>
</comment>
<comment type="similarity">
    <text evidence="2 14">Belongs to the precorrin methyltransferase family.</text>
</comment>
<evidence type="ECO:0000256" key="6">
    <source>
        <dbReference type="ARBA" id="ARBA00022691"/>
    </source>
</evidence>
<dbReference type="GO" id="GO:0051287">
    <property type="term" value="F:NAD binding"/>
    <property type="evidence" value="ECO:0007669"/>
    <property type="project" value="InterPro"/>
</dbReference>
<dbReference type="InterPro" id="IPR000878">
    <property type="entry name" value="4pyrrol_Mease"/>
</dbReference>
<evidence type="ECO:0000256" key="4">
    <source>
        <dbReference type="ARBA" id="ARBA00022603"/>
    </source>
</evidence>
<keyword evidence="3" id="KW-0169">Cobalamin biosynthesis</keyword>
<comment type="catalytic activity">
    <reaction evidence="13">
        <text>precorrin-2 + NAD(+) = sirohydrochlorin + NADH + 2 H(+)</text>
        <dbReference type="Rhea" id="RHEA:15613"/>
        <dbReference type="ChEBI" id="CHEBI:15378"/>
        <dbReference type="ChEBI" id="CHEBI:57540"/>
        <dbReference type="ChEBI" id="CHEBI:57945"/>
        <dbReference type="ChEBI" id="CHEBI:58351"/>
        <dbReference type="ChEBI" id="CHEBI:58827"/>
        <dbReference type="EC" id="1.3.1.76"/>
    </reaction>
</comment>
<dbReference type="NCBIfam" id="NF004790">
    <property type="entry name" value="PRK06136.1"/>
    <property type="match status" value="1"/>
</dbReference>
<keyword evidence="18" id="KW-1185">Reference proteome</keyword>
<dbReference type="InterPro" id="IPR006367">
    <property type="entry name" value="Sirohaem_synthase_N"/>
</dbReference>
<dbReference type="AlphaFoldDB" id="A0A1U7DLD3"/>
<dbReference type="STRING" id="1267768.BV394_13910"/>
<dbReference type="CDD" id="cd11642">
    <property type="entry name" value="SUMT"/>
    <property type="match status" value="1"/>
</dbReference>
<dbReference type="Gene3D" id="3.40.1010.10">
    <property type="entry name" value="Cobalt-precorrin-4 Transmethylase, Domain 1"/>
    <property type="match status" value="1"/>
</dbReference>
<protein>
    <submittedName>
        <fullName evidence="17">Uroporphyrinogen-III C-methyltransferase</fullName>
    </submittedName>
</protein>
<dbReference type="Pfam" id="PF13241">
    <property type="entry name" value="NAD_binding_7"/>
    <property type="match status" value="1"/>
</dbReference>
<evidence type="ECO:0000313" key="18">
    <source>
        <dbReference type="Proteomes" id="UP000187266"/>
    </source>
</evidence>
<dbReference type="Gene3D" id="3.30.160.110">
    <property type="entry name" value="Siroheme synthase, domain 2"/>
    <property type="match status" value="1"/>
</dbReference>
<dbReference type="PROSITE" id="PS00839">
    <property type="entry name" value="SUMT_1"/>
    <property type="match status" value="1"/>
</dbReference>
<accession>A0A2M9DBP3</accession>
<evidence type="ECO:0000256" key="5">
    <source>
        <dbReference type="ARBA" id="ARBA00022679"/>
    </source>
</evidence>
<evidence type="ECO:0000256" key="1">
    <source>
        <dbReference type="ARBA" id="ARBA00005010"/>
    </source>
</evidence>
<evidence type="ECO:0000313" key="17">
    <source>
        <dbReference type="EMBL" id="APX90678.1"/>
    </source>
</evidence>
<keyword evidence="11" id="KW-0511">Multifunctional enzyme</keyword>
<evidence type="ECO:0000256" key="11">
    <source>
        <dbReference type="ARBA" id="ARBA00023268"/>
    </source>
</evidence>
<evidence type="ECO:0000256" key="9">
    <source>
        <dbReference type="ARBA" id="ARBA00023239"/>
    </source>
</evidence>
<dbReference type="Proteomes" id="UP000187266">
    <property type="component" value="Chromosome"/>
</dbReference>
<evidence type="ECO:0000256" key="14">
    <source>
        <dbReference type="RuleBase" id="RU003960"/>
    </source>
</evidence>
<dbReference type="PIRSF" id="PIRSF036426">
    <property type="entry name" value="Sirohaem_synth"/>
    <property type="match status" value="1"/>
</dbReference>
<reference evidence="17 18" key="1">
    <citation type="submission" date="2017-01" db="EMBL/GenBank/DDBJ databases">
        <title>Genomic analysis of Xuhuaishuia manganoxidans DY6-4.</title>
        <authorList>
            <person name="Wang X."/>
        </authorList>
    </citation>
    <scope>NUCLEOTIDE SEQUENCE [LARGE SCALE GENOMIC DNA]</scope>
    <source>
        <strain evidence="17 18">DY6-4</strain>
    </source>
</reference>
<evidence type="ECO:0000259" key="16">
    <source>
        <dbReference type="Pfam" id="PF10414"/>
    </source>
</evidence>
<dbReference type="Gene3D" id="1.10.8.210">
    <property type="entry name" value="Sirohaem synthase, dimerisation domain"/>
    <property type="match status" value="1"/>
</dbReference>
<dbReference type="InterPro" id="IPR037115">
    <property type="entry name" value="Sirohaem_synt_dimer_dom_sf"/>
</dbReference>
<dbReference type="UniPathway" id="UPA00262">
    <property type="reaction ID" value="UER00211"/>
</dbReference>
<dbReference type="InterPro" id="IPR014776">
    <property type="entry name" value="4pyrrole_Mease_sub2"/>
</dbReference>
<dbReference type="InterPro" id="IPR014777">
    <property type="entry name" value="4pyrrole_Mease_sub1"/>
</dbReference>
<accession>A0A1U7DLD3</accession>
<keyword evidence="5 14" id="KW-0808">Transferase</keyword>
<evidence type="ECO:0000256" key="8">
    <source>
        <dbReference type="ARBA" id="ARBA00023027"/>
    </source>
</evidence>
<evidence type="ECO:0000256" key="12">
    <source>
        <dbReference type="ARBA" id="ARBA00025705"/>
    </source>
</evidence>
<dbReference type="GO" id="GO:0009236">
    <property type="term" value="P:cobalamin biosynthetic process"/>
    <property type="evidence" value="ECO:0007669"/>
    <property type="project" value="UniProtKB-KW"/>
</dbReference>
<dbReference type="PANTHER" id="PTHR45790:SF3">
    <property type="entry name" value="S-ADENOSYL-L-METHIONINE-DEPENDENT UROPORPHYRINOGEN III METHYLTRANSFERASE, CHLOROPLASTIC"/>
    <property type="match status" value="1"/>
</dbReference>
<sequence>MRHFPIYLDMNRQAVLVAGGGEAAVSKLRLLLKTPARITVADPSPAPAIEGWAAEGRLTLLRREVEAADAVGVSLVYGATEDAARDARAARIGREAGALVNVVDDLKASAFITPAIVDRAPLTIAIGTEGAAPVLARLVKAAIEARLPPGIGRLARLGQRFRARASTLPRGRARRAFWKAFYDEAGPRALERGGERAAETALEGLLHEHAARASNGAGAPGHVDLVGAGPGDPELLTLRARRALDRADVVIHDRLVSPEVLELARREALIIPVGKQGFGPSVPQSRIDALLVEHAGAGAHVVRLKSGDPTVFGRLDEEIEALEGAGISWAIVPGITAASAAVAGLGQSLTRRGRNGAVRFLTGHDMQGFAEQDWRALARPGEVAAIYMGKAAARFVQGRLLMHGADPATPVSLVENASRPDQRILATTLGDLARTVDDARAGGRLSGPVVMMLGLSPRAAASALPARDVPGAEIVPDHVLTPVLEPVLKEATP</sequence>
<dbReference type="NCBIfam" id="TIGR01469">
    <property type="entry name" value="cobA_cysG_Cterm"/>
    <property type="match status" value="1"/>
</dbReference>
<dbReference type="InterPro" id="IPR036291">
    <property type="entry name" value="NAD(P)-bd_dom_sf"/>
</dbReference>
<proteinExistence type="inferred from homology"/>
<feature type="domain" description="Sirohaem synthase dimerisation" evidence="16">
    <location>
        <begin position="151"/>
        <end position="206"/>
    </location>
</feature>
<dbReference type="FunFam" id="3.40.1010.10:FF:000001">
    <property type="entry name" value="Siroheme synthase"/>
    <property type="match status" value="1"/>
</dbReference>
<dbReference type="SUPFAM" id="SSF75615">
    <property type="entry name" value="Siroheme synthase middle domains-like"/>
    <property type="match status" value="1"/>
</dbReference>
<dbReference type="Pfam" id="PF10414">
    <property type="entry name" value="CysG_dimeriser"/>
    <property type="match status" value="1"/>
</dbReference>
<dbReference type="InterPro" id="IPR035996">
    <property type="entry name" value="4pyrrol_Methylase_sf"/>
</dbReference>
<dbReference type="Pfam" id="PF00590">
    <property type="entry name" value="TP_methylase"/>
    <property type="match status" value="1"/>
</dbReference>
<dbReference type="NCBIfam" id="NF007922">
    <property type="entry name" value="PRK10637.1"/>
    <property type="match status" value="1"/>
</dbReference>
<dbReference type="NCBIfam" id="TIGR01470">
    <property type="entry name" value="cysG_Nterm"/>
    <property type="match status" value="1"/>
</dbReference>
<organism evidence="17 18">
    <name type="scientific">Brevirhabdus pacifica</name>
    <dbReference type="NCBI Taxonomy" id="1267768"/>
    <lineage>
        <taxon>Bacteria</taxon>
        <taxon>Pseudomonadati</taxon>
        <taxon>Pseudomonadota</taxon>
        <taxon>Alphaproteobacteria</taxon>
        <taxon>Rhodobacterales</taxon>
        <taxon>Paracoccaceae</taxon>
        <taxon>Brevirhabdus</taxon>
    </lineage>
</organism>
<keyword evidence="7" id="KW-0560">Oxidoreductase</keyword>
<dbReference type="InterPro" id="IPR006366">
    <property type="entry name" value="CobA/CysG_C"/>
</dbReference>
<dbReference type="PROSITE" id="PS00840">
    <property type="entry name" value="SUMT_2"/>
    <property type="match status" value="1"/>
</dbReference>
<evidence type="ECO:0000256" key="13">
    <source>
        <dbReference type="ARBA" id="ARBA00047561"/>
    </source>
</evidence>
<keyword evidence="8" id="KW-0520">NAD</keyword>
<evidence type="ECO:0000256" key="10">
    <source>
        <dbReference type="ARBA" id="ARBA00023244"/>
    </source>
</evidence>
<evidence type="ECO:0000256" key="3">
    <source>
        <dbReference type="ARBA" id="ARBA00022573"/>
    </source>
</evidence>
<dbReference type="SUPFAM" id="SSF53790">
    <property type="entry name" value="Tetrapyrrole methylase"/>
    <property type="match status" value="1"/>
</dbReference>
<name>A0A1U7DLD3_9RHOB</name>
<dbReference type="SUPFAM" id="SSF51735">
    <property type="entry name" value="NAD(P)-binding Rossmann-fold domains"/>
    <property type="match status" value="1"/>
</dbReference>
<evidence type="ECO:0000259" key="15">
    <source>
        <dbReference type="Pfam" id="PF00590"/>
    </source>
</evidence>
<dbReference type="InterPro" id="IPR019478">
    <property type="entry name" value="Sirohaem_synthase_dimer_dom"/>
</dbReference>
<gene>
    <name evidence="17" type="ORF">BV394_13910</name>
</gene>
<dbReference type="EMBL" id="CP019124">
    <property type="protein sequence ID" value="APX90678.1"/>
    <property type="molecule type" value="Genomic_DNA"/>
</dbReference>
<dbReference type="GO" id="GO:0019354">
    <property type="term" value="P:siroheme biosynthetic process"/>
    <property type="evidence" value="ECO:0007669"/>
    <property type="project" value="UniProtKB-UniPathway"/>
</dbReference>
<dbReference type="InterPro" id="IPR050161">
    <property type="entry name" value="Siro_Cobalamin_biosynth"/>
</dbReference>
<keyword evidence="4 14" id="KW-0489">Methyltransferase</keyword>
<dbReference type="GO" id="GO:0051266">
    <property type="term" value="F:sirohydrochlorin ferrochelatase activity"/>
    <property type="evidence" value="ECO:0007669"/>
    <property type="project" value="InterPro"/>
</dbReference>
<dbReference type="GO" id="GO:0004851">
    <property type="term" value="F:uroporphyrin-III C-methyltransferase activity"/>
    <property type="evidence" value="ECO:0007669"/>
    <property type="project" value="InterPro"/>
</dbReference>
<comment type="pathway">
    <text evidence="12">Porphyrin-containing compound metabolism; siroheme biosynthesis; precorrin-2 from uroporphyrinogen III: step 1/1.</text>
</comment>
<evidence type="ECO:0000256" key="2">
    <source>
        <dbReference type="ARBA" id="ARBA00005879"/>
    </source>
</evidence>
<dbReference type="GO" id="GO:0043115">
    <property type="term" value="F:precorrin-2 dehydrogenase activity"/>
    <property type="evidence" value="ECO:0007669"/>
    <property type="project" value="UniProtKB-EC"/>
</dbReference>
<dbReference type="InterPro" id="IPR012409">
    <property type="entry name" value="Sirohaem_synth"/>
</dbReference>
<dbReference type="OrthoDB" id="9815856at2"/>
<dbReference type="InterPro" id="IPR003043">
    <property type="entry name" value="Uropor_MeTrfase_CS"/>
</dbReference>
<dbReference type="Gene3D" id="3.30.950.10">
    <property type="entry name" value="Methyltransferase, Cobalt-precorrin-4 Transmethylase, Domain 2"/>
    <property type="match status" value="1"/>
</dbReference>
<dbReference type="PANTHER" id="PTHR45790">
    <property type="entry name" value="SIROHEME SYNTHASE-RELATED"/>
    <property type="match status" value="1"/>
</dbReference>
<keyword evidence="9" id="KW-0456">Lyase</keyword>
<dbReference type="Gene3D" id="3.40.50.720">
    <property type="entry name" value="NAD(P)-binding Rossmann-like Domain"/>
    <property type="match status" value="1"/>
</dbReference>
<keyword evidence="6" id="KW-0949">S-adenosyl-L-methionine</keyword>
<evidence type="ECO:0000256" key="7">
    <source>
        <dbReference type="ARBA" id="ARBA00023002"/>
    </source>
</evidence>
<dbReference type="GO" id="GO:0032259">
    <property type="term" value="P:methylation"/>
    <property type="evidence" value="ECO:0007669"/>
    <property type="project" value="UniProtKB-KW"/>
</dbReference>
<keyword evidence="10" id="KW-0627">Porphyrin biosynthesis</keyword>
<feature type="domain" description="Tetrapyrrole methylase" evidence="15">
    <location>
        <begin position="225"/>
        <end position="433"/>
    </location>
</feature>
<dbReference type="RefSeq" id="WP_076980695.1">
    <property type="nucleotide sequence ID" value="NZ_CP019124.1"/>
</dbReference>